<dbReference type="EMBL" id="PFBL01000024">
    <property type="protein sequence ID" value="PIR82949.1"/>
    <property type="molecule type" value="Genomic_DNA"/>
</dbReference>
<reference evidence="3" key="1">
    <citation type="submission" date="2017-09" db="EMBL/GenBank/DDBJ databases">
        <title>Depth-based differentiation of microbial function through sediment-hosted aquifers and enrichment of novel symbionts in the deep terrestrial subsurface.</title>
        <authorList>
            <person name="Probst A.J."/>
            <person name="Ladd B."/>
            <person name="Jarett J.K."/>
            <person name="Geller-Mcgrath D.E."/>
            <person name="Sieber C.M.K."/>
            <person name="Emerson J.B."/>
            <person name="Anantharaman K."/>
            <person name="Thomas B.C."/>
            <person name="Malmstrom R."/>
            <person name="Stieglmeier M."/>
            <person name="Klingl A."/>
            <person name="Woyke T."/>
            <person name="Ryan C.M."/>
            <person name="Banfield J.F."/>
        </authorList>
    </citation>
    <scope>NUCLEOTIDE SEQUENCE [LARGE SCALE GENOMIC DNA]</scope>
</reference>
<keyword evidence="1" id="KW-1133">Transmembrane helix</keyword>
<keyword evidence="1" id="KW-0472">Membrane</keyword>
<dbReference type="PROSITE" id="PS00409">
    <property type="entry name" value="PROKAR_NTER_METHYL"/>
    <property type="match status" value="1"/>
</dbReference>
<protein>
    <submittedName>
        <fullName evidence="2">Uncharacterized protein</fullName>
    </submittedName>
</protein>
<dbReference type="SUPFAM" id="SSF54523">
    <property type="entry name" value="Pili subunits"/>
    <property type="match status" value="1"/>
</dbReference>
<name>A0A2H0U957_9BACT</name>
<dbReference type="InterPro" id="IPR012902">
    <property type="entry name" value="N_methyl_site"/>
</dbReference>
<dbReference type="AlphaFoldDB" id="A0A2H0U957"/>
<evidence type="ECO:0000313" key="2">
    <source>
        <dbReference type="EMBL" id="PIR82949.1"/>
    </source>
</evidence>
<feature type="transmembrane region" description="Helical" evidence="1">
    <location>
        <begin position="6"/>
        <end position="27"/>
    </location>
</feature>
<sequence length="173" mass="17881">MHGFTLIELLMVIAIIGILSAVVLASLNSARSRGGDAAIKANLVNLKKQADIDFYSAEGTCYTYPKSGSCTPYPSLGYADACQTVAGGGRNQSGAVIFDDPVILKQIAAAKSAGGGTAVCHAGGNRWAVAVQMREDKTKVWCVDSSGNFGEYVGISVGVFGAGNITGQVCHYP</sequence>
<accession>A0A2H0U957</accession>
<comment type="caution">
    <text evidence="2">The sequence shown here is derived from an EMBL/GenBank/DDBJ whole genome shotgun (WGS) entry which is preliminary data.</text>
</comment>
<gene>
    <name evidence="2" type="ORF">COU19_03175</name>
</gene>
<proteinExistence type="predicted"/>
<dbReference type="NCBIfam" id="TIGR02532">
    <property type="entry name" value="IV_pilin_GFxxxE"/>
    <property type="match status" value="1"/>
</dbReference>
<dbReference type="Gene3D" id="3.30.700.10">
    <property type="entry name" value="Glycoprotein, Type 4 Pilin"/>
    <property type="match status" value="1"/>
</dbReference>
<evidence type="ECO:0000256" key="1">
    <source>
        <dbReference type="SAM" id="Phobius"/>
    </source>
</evidence>
<organism evidence="2 3">
    <name type="scientific">Candidatus Kaiserbacteria bacterium CG10_big_fil_rev_8_21_14_0_10_56_12</name>
    <dbReference type="NCBI Taxonomy" id="1974611"/>
    <lineage>
        <taxon>Bacteria</taxon>
        <taxon>Candidatus Kaiseribacteriota</taxon>
    </lineage>
</organism>
<dbReference type="Pfam" id="PF07963">
    <property type="entry name" value="N_methyl"/>
    <property type="match status" value="1"/>
</dbReference>
<dbReference type="Proteomes" id="UP000230179">
    <property type="component" value="Unassembled WGS sequence"/>
</dbReference>
<evidence type="ECO:0000313" key="3">
    <source>
        <dbReference type="Proteomes" id="UP000230179"/>
    </source>
</evidence>
<keyword evidence="1" id="KW-0812">Transmembrane</keyword>
<dbReference type="InterPro" id="IPR045584">
    <property type="entry name" value="Pilin-like"/>
</dbReference>